<feature type="compositionally biased region" description="Basic and acidic residues" evidence="1">
    <location>
        <begin position="61"/>
        <end position="76"/>
    </location>
</feature>
<dbReference type="Proteomes" id="UP000024404">
    <property type="component" value="Unassembled WGS sequence"/>
</dbReference>
<dbReference type="EMBL" id="CMVM020000075">
    <property type="status" value="NOT_ANNOTATED_CDS"/>
    <property type="molecule type" value="Genomic_DNA"/>
</dbReference>
<dbReference type="EnsemblMetazoa" id="OVOC2595.1">
    <property type="protein sequence ID" value="OVOC2595.1"/>
    <property type="gene ID" value="WBGene00239404"/>
</dbReference>
<sequence>MMSAGDKEERSKQMKNMDMEAIAKTEAATKIIDLTKKKGYDDIVISESRSRSISKQVAIKQETDNDEIRKDEKSQQLAKKMEPVAILEVNKKDQLAAQPNINGQLQRIPPQHIETPPVISPGVAAEQASMSEKSKKQSQKGKGCCDLL</sequence>
<evidence type="ECO:0000313" key="3">
    <source>
        <dbReference type="Proteomes" id="UP000024404"/>
    </source>
</evidence>
<organism evidence="2 3">
    <name type="scientific">Onchocerca volvulus</name>
    <dbReference type="NCBI Taxonomy" id="6282"/>
    <lineage>
        <taxon>Eukaryota</taxon>
        <taxon>Metazoa</taxon>
        <taxon>Ecdysozoa</taxon>
        <taxon>Nematoda</taxon>
        <taxon>Chromadorea</taxon>
        <taxon>Rhabditida</taxon>
        <taxon>Spirurina</taxon>
        <taxon>Spiruromorpha</taxon>
        <taxon>Filarioidea</taxon>
        <taxon>Onchocercidae</taxon>
        <taxon>Onchocerca</taxon>
    </lineage>
</organism>
<dbReference type="AlphaFoldDB" id="A0A8R1XU13"/>
<evidence type="ECO:0000313" key="2">
    <source>
        <dbReference type="EnsemblMetazoa" id="OVOC2595.1"/>
    </source>
</evidence>
<protein>
    <submittedName>
        <fullName evidence="2">Uncharacterized protein</fullName>
    </submittedName>
</protein>
<feature type="region of interest" description="Disordered" evidence="1">
    <location>
        <begin position="51"/>
        <end position="76"/>
    </location>
</feature>
<name>A0A8R1XU13_ONCVO</name>
<proteinExistence type="predicted"/>
<feature type="region of interest" description="Disordered" evidence="1">
    <location>
        <begin position="103"/>
        <end position="148"/>
    </location>
</feature>
<keyword evidence="3" id="KW-1185">Reference proteome</keyword>
<reference evidence="3" key="1">
    <citation type="submission" date="2013-10" db="EMBL/GenBank/DDBJ databases">
        <title>Genome sequencing of Onchocerca volvulus.</title>
        <authorList>
            <person name="Cotton J."/>
            <person name="Tsai J."/>
            <person name="Stanley E."/>
            <person name="Tracey A."/>
            <person name="Holroyd N."/>
            <person name="Lustigman S."/>
            <person name="Berriman M."/>
        </authorList>
    </citation>
    <scope>NUCLEOTIDE SEQUENCE</scope>
</reference>
<accession>A0A8R1XU13</accession>
<reference evidence="2" key="2">
    <citation type="submission" date="2022-06" db="UniProtKB">
        <authorList>
            <consortium name="EnsemblMetazoa"/>
        </authorList>
    </citation>
    <scope>IDENTIFICATION</scope>
</reference>
<evidence type="ECO:0000256" key="1">
    <source>
        <dbReference type="SAM" id="MobiDB-lite"/>
    </source>
</evidence>